<dbReference type="AlphaFoldDB" id="A0A6C0BJ54"/>
<organism evidence="1">
    <name type="scientific">viral metagenome</name>
    <dbReference type="NCBI Taxonomy" id="1070528"/>
    <lineage>
        <taxon>unclassified sequences</taxon>
        <taxon>metagenomes</taxon>
        <taxon>organismal metagenomes</taxon>
    </lineage>
</organism>
<dbReference type="EMBL" id="MN739162">
    <property type="protein sequence ID" value="QHS91589.1"/>
    <property type="molecule type" value="Genomic_DNA"/>
</dbReference>
<accession>A0A6C0BJ54</accession>
<evidence type="ECO:0000313" key="1">
    <source>
        <dbReference type="EMBL" id="QHS91589.1"/>
    </source>
</evidence>
<reference evidence="1" key="1">
    <citation type="journal article" date="2020" name="Nature">
        <title>Giant virus diversity and host interactions through global metagenomics.</title>
        <authorList>
            <person name="Schulz F."/>
            <person name="Roux S."/>
            <person name="Paez-Espino D."/>
            <person name="Jungbluth S."/>
            <person name="Walsh D.A."/>
            <person name="Denef V.J."/>
            <person name="McMahon K.D."/>
            <person name="Konstantinidis K.T."/>
            <person name="Eloe-Fadrosh E.A."/>
            <person name="Kyrpides N.C."/>
            <person name="Woyke T."/>
        </authorList>
    </citation>
    <scope>NUCLEOTIDE SEQUENCE</scope>
    <source>
        <strain evidence="1">GVMAG-M-3300013006-15</strain>
    </source>
</reference>
<proteinExistence type="predicted"/>
<name>A0A6C0BJ54_9ZZZZ</name>
<protein>
    <submittedName>
        <fullName evidence="1">Uncharacterized protein</fullName>
    </submittedName>
</protein>
<sequence length="99" mass="11213">MKLHLNKPLPKAVLAKMSATEHKKFATLQKKSDDLGEEMDEAQRIASVAMRKEDQSGHTGKPSASVQRLINLGFKKEFFAFKAADSLRSFKDNMRTKYL</sequence>